<feature type="coiled-coil region" evidence="1">
    <location>
        <begin position="57"/>
        <end position="84"/>
    </location>
</feature>
<dbReference type="SUPFAM" id="SSF46689">
    <property type="entry name" value="Homeodomain-like"/>
    <property type="match status" value="1"/>
</dbReference>
<accession>A0A644YA70</accession>
<dbReference type="EMBL" id="VSSQ01003937">
    <property type="protein sequence ID" value="MPM23014.1"/>
    <property type="molecule type" value="Genomic_DNA"/>
</dbReference>
<dbReference type="InterPro" id="IPR009057">
    <property type="entry name" value="Homeodomain-like_sf"/>
</dbReference>
<keyword evidence="1" id="KW-0175">Coiled coil</keyword>
<evidence type="ECO:0008006" key="3">
    <source>
        <dbReference type="Google" id="ProtNLM"/>
    </source>
</evidence>
<dbReference type="InterPro" id="IPR051839">
    <property type="entry name" value="RD_transcriptional_regulator"/>
</dbReference>
<dbReference type="PANTHER" id="PTHR33215:SF13">
    <property type="entry name" value="PROTEIN DISTAL ANTENNA"/>
    <property type="match status" value="1"/>
</dbReference>
<evidence type="ECO:0000313" key="2">
    <source>
        <dbReference type="EMBL" id="MPM23014.1"/>
    </source>
</evidence>
<dbReference type="Gene3D" id="1.10.10.60">
    <property type="entry name" value="Homeodomain-like"/>
    <property type="match status" value="1"/>
</dbReference>
<dbReference type="GO" id="GO:0006313">
    <property type="term" value="P:DNA transposition"/>
    <property type="evidence" value="ECO:0007669"/>
    <property type="project" value="InterPro"/>
</dbReference>
<protein>
    <recommendedName>
        <fullName evidence="3">Transposase</fullName>
    </recommendedName>
</protein>
<evidence type="ECO:0000256" key="1">
    <source>
        <dbReference type="SAM" id="Coils"/>
    </source>
</evidence>
<dbReference type="InterPro" id="IPR002514">
    <property type="entry name" value="Transposase_8"/>
</dbReference>
<reference evidence="2" key="1">
    <citation type="submission" date="2019-08" db="EMBL/GenBank/DDBJ databases">
        <authorList>
            <person name="Kucharzyk K."/>
            <person name="Murdoch R.W."/>
            <person name="Higgins S."/>
            <person name="Loffler F."/>
        </authorList>
    </citation>
    <scope>NUCLEOTIDE SEQUENCE</scope>
</reference>
<gene>
    <name evidence="2" type="ORF">SDC9_69476</name>
</gene>
<comment type="caution">
    <text evidence="2">The sequence shown here is derived from an EMBL/GenBank/DDBJ whole genome shotgun (WGS) entry which is preliminary data.</text>
</comment>
<name>A0A644YA70_9ZZZZ</name>
<organism evidence="2">
    <name type="scientific">bioreactor metagenome</name>
    <dbReference type="NCBI Taxonomy" id="1076179"/>
    <lineage>
        <taxon>unclassified sequences</taxon>
        <taxon>metagenomes</taxon>
        <taxon>ecological metagenomes</taxon>
    </lineage>
</organism>
<dbReference type="GO" id="GO:0004803">
    <property type="term" value="F:transposase activity"/>
    <property type="evidence" value="ECO:0007669"/>
    <property type="project" value="InterPro"/>
</dbReference>
<dbReference type="Pfam" id="PF01527">
    <property type="entry name" value="HTH_Tnp_1"/>
    <property type="match status" value="1"/>
</dbReference>
<dbReference type="GO" id="GO:0003677">
    <property type="term" value="F:DNA binding"/>
    <property type="evidence" value="ECO:0007669"/>
    <property type="project" value="InterPro"/>
</dbReference>
<dbReference type="PANTHER" id="PTHR33215">
    <property type="entry name" value="PROTEIN DISTAL ANTENNA"/>
    <property type="match status" value="1"/>
</dbReference>
<dbReference type="AlphaFoldDB" id="A0A644YA70"/>
<proteinExistence type="predicted"/>
<sequence length="93" mass="11027">MSKNRKKYDEEFKKRAVRMSYSSERPVTAVAESLGVTSNMIYRWRQKYTPDGEKTQLAQQQDELSELRKRIAELEEENYILKKASAFFAKNQK</sequence>